<feature type="region of interest" description="Disordered" evidence="1">
    <location>
        <begin position="300"/>
        <end position="335"/>
    </location>
</feature>
<dbReference type="PROSITE" id="PS50835">
    <property type="entry name" value="IG_LIKE"/>
    <property type="match status" value="1"/>
</dbReference>
<evidence type="ECO:0000256" key="1">
    <source>
        <dbReference type="SAM" id="MobiDB-lite"/>
    </source>
</evidence>
<evidence type="ECO:0000256" key="2">
    <source>
        <dbReference type="SAM" id="Phobius"/>
    </source>
</evidence>
<evidence type="ECO:0000313" key="6">
    <source>
        <dbReference type="Proteomes" id="UP000663845"/>
    </source>
</evidence>
<dbReference type="InterPro" id="IPR036179">
    <property type="entry name" value="Ig-like_dom_sf"/>
</dbReference>
<feature type="compositionally biased region" description="Basic and acidic residues" evidence="1">
    <location>
        <begin position="324"/>
        <end position="335"/>
    </location>
</feature>
<accession>A0A814MDQ5</accession>
<proteinExistence type="predicted"/>
<dbReference type="AlphaFoldDB" id="A0A814MDQ5"/>
<feature type="domain" description="Ig-like" evidence="4">
    <location>
        <begin position="161"/>
        <end position="255"/>
    </location>
</feature>
<dbReference type="SUPFAM" id="SSF48726">
    <property type="entry name" value="Immunoglobulin"/>
    <property type="match status" value="1"/>
</dbReference>
<gene>
    <name evidence="5" type="ORF">JYZ213_LOCUS20059</name>
</gene>
<dbReference type="InterPro" id="IPR013783">
    <property type="entry name" value="Ig-like_fold"/>
</dbReference>
<sequence>MAYSKIFLILFTVLNSIYYLNAGYSGVPQTTADTKAVLRRSLELRLLNSIYYLNAGYSGVPQTTADTKAVLRRSLELRCIYDGDGSGEFLEWYRGDDDSSVNNEKSGHYGVKNNDKESNLTIKIFVEADAEVKKWYVKTKKAGYERPPECSFDQISLKASPQGMETDRDNEKLDSAHGSVRRMEDESVDFVCQIAPKENVDLSKVVWSYSKDDKTFVNLSDQPTVNDAIVIKDNELRINGVKKTDRGYYRCELNDVHFTVLLRVKDRLAALWPFLGIVGVVVVLVIIILIFEKRQKSNKKNITTDDDDQDQANDPLVRTTTKGSDNDNKKRAIKA</sequence>
<keyword evidence="2" id="KW-0472">Membrane</keyword>
<keyword evidence="3" id="KW-0732">Signal</keyword>
<feature type="chain" id="PRO_5032496343" description="Ig-like domain-containing protein" evidence="3">
    <location>
        <begin position="23"/>
        <end position="335"/>
    </location>
</feature>
<feature type="signal peptide" evidence="3">
    <location>
        <begin position="1"/>
        <end position="22"/>
    </location>
</feature>
<feature type="transmembrane region" description="Helical" evidence="2">
    <location>
        <begin position="270"/>
        <end position="291"/>
    </location>
</feature>
<protein>
    <recommendedName>
        <fullName evidence="4">Ig-like domain-containing protein</fullName>
    </recommendedName>
</protein>
<dbReference type="Gene3D" id="2.60.40.10">
    <property type="entry name" value="Immunoglobulins"/>
    <property type="match status" value="1"/>
</dbReference>
<dbReference type="InterPro" id="IPR007110">
    <property type="entry name" value="Ig-like_dom"/>
</dbReference>
<evidence type="ECO:0000313" key="5">
    <source>
        <dbReference type="EMBL" id="CAF1076646.1"/>
    </source>
</evidence>
<keyword evidence="2" id="KW-1133">Transmembrane helix</keyword>
<dbReference type="InterPro" id="IPR003599">
    <property type="entry name" value="Ig_sub"/>
</dbReference>
<organism evidence="5 6">
    <name type="scientific">Adineta steineri</name>
    <dbReference type="NCBI Taxonomy" id="433720"/>
    <lineage>
        <taxon>Eukaryota</taxon>
        <taxon>Metazoa</taxon>
        <taxon>Spiralia</taxon>
        <taxon>Gnathifera</taxon>
        <taxon>Rotifera</taxon>
        <taxon>Eurotatoria</taxon>
        <taxon>Bdelloidea</taxon>
        <taxon>Adinetida</taxon>
        <taxon>Adinetidae</taxon>
        <taxon>Adineta</taxon>
    </lineage>
</organism>
<keyword evidence="2" id="KW-0812">Transmembrane</keyword>
<comment type="caution">
    <text evidence="5">The sequence shown here is derived from an EMBL/GenBank/DDBJ whole genome shotgun (WGS) entry which is preliminary data.</text>
</comment>
<evidence type="ECO:0000256" key="3">
    <source>
        <dbReference type="SAM" id="SignalP"/>
    </source>
</evidence>
<dbReference type="SMART" id="SM00409">
    <property type="entry name" value="IG"/>
    <property type="match status" value="1"/>
</dbReference>
<evidence type="ECO:0000259" key="4">
    <source>
        <dbReference type="PROSITE" id="PS50835"/>
    </source>
</evidence>
<reference evidence="5" key="1">
    <citation type="submission" date="2021-02" db="EMBL/GenBank/DDBJ databases">
        <authorList>
            <person name="Nowell W R."/>
        </authorList>
    </citation>
    <scope>NUCLEOTIDE SEQUENCE</scope>
</reference>
<name>A0A814MDQ5_9BILA</name>
<dbReference type="Proteomes" id="UP000663845">
    <property type="component" value="Unassembled WGS sequence"/>
</dbReference>
<dbReference type="EMBL" id="CAJNOG010000208">
    <property type="protein sequence ID" value="CAF1076646.1"/>
    <property type="molecule type" value="Genomic_DNA"/>
</dbReference>